<protein>
    <submittedName>
        <fullName evidence="2">CHASE2 domain-containing protein</fullName>
    </submittedName>
</protein>
<evidence type="ECO:0000313" key="3">
    <source>
        <dbReference type="Proteomes" id="UP000190961"/>
    </source>
</evidence>
<dbReference type="Pfam" id="PF05226">
    <property type="entry name" value="CHASE2"/>
    <property type="match status" value="1"/>
</dbReference>
<evidence type="ECO:0000259" key="1">
    <source>
        <dbReference type="SMART" id="SM01080"/>
    </source>
</evidence>
<dbReference type="STRING" id="688867.SAMN05660236_4788"/>
<proteinExistence type="predicted"/>
<gene>
    <name evidence="2" type="ORF">SAMN05660236_4788</name>
</gene>
<accession>A0A1T5M9V6</accession>
<organism evidence="2 3">
    <name type="scientific">Ohtaekwangia koreensis</name>
    <dbReference type="NCBI Taxonomy" id="688867"/>
    <lineage>
        <taxon>Bacteria</taxon>
        <taxon>Pseudomonadati</taxon>
        <taxon>Bacteroidota</taxon>
        <taxon>Cytophagia</taxon>
        <taxon>Cytophagales</taxon>
        <taxon>Fulvivirgaceae</taxon>
        <taxon>Ohtaekwangia</taxon>
    </lineage>
</organism>
<dbReference type="InterPro" id="IPR007890">
    <property type="entry name" value="CHASE2"/>
</dbReference>
<dbReference type="Proteomes" id="UP000190961">
    <property type="component" value="Unassembled WGS sequence"/>
</dbReference>
<dbReference type="SMART" id="SM01080">
    <property type="entry name" value="CHASE2"/>
    <property type="match status" value="1"/>
</dbReference>
<name>A0A1T5M9V6_9BACT</name>
<evidence type="ECO:0000313" key="2">
    <source>
        <dbReference type="EMBL" id="SKC85017.1"/>
    </source>
</evidence>
<dbReference type="EMBL" id="FUZU01000004">
    <property type="protein sequence ID" value="SKC85017.1"/>
    <property type="molecule type" value="Genomic_DNA"/>
</dbReference>
<sequence length="246" mass="27984">MLLFIFLMTINLFSCSSQTHENIVLVNVEHLDRAGIAQEISTLNALNPRVIAIDLQFDESRHDEKDTKLVNALWECKNLVMPSLVHNLNGKIFTSSASQLEFSAYAKTGFVNTLPENDTNHTLKRFTVWEKESYGEQASKYHFAARTAMSYDSIKAMKFINAHPKIVDIDYKEGKRQFKILSAKEVLDGKVTKKDIEGKIVMISFLGPGNEDKFYTPLNKHPKEPDMYGVEYLANIVAQILEYNGE</sequence>
<reference evidence="2 3" key="1">
    <citation type="submission" date="2017-02" db="EMBL/GenBank/DDBJ databases">
        <authorList>
            <person name="Peterson S.W."/>
        </authorList>
    </citation>
    <scope>NUCLEOTIDE SEQUENCE [LARGE SCALE GENOMIC DNA]</scope>
    <source>
        <strain evidence="2 3">DSM 25262</strain>
    </source>
</reference>
<keyword evidence="3" id="KW-1185">Reference proteome</keyword>
<dbReference type="AlphaFoldDB" id="A0A1T5M9V6"/>
<feature type="domain" description="CHASE2" evidence="1">
    <location>
        <begin position="2"/>
        <end position="243"/>
    </location>
</feature>